<feature type="binding site" evidence="4">
    <location>
        <position position="184"/>
    </location>
    <ligand>
        <name>substrate</name>
    </ligand>
</feature>
<evidence type="ECO:0000256" key="4">
    <source>
        <dbReference type="HAMAP-Rule" id="MF_01963"/>
    </source>
</evidence>
<evidence type="ECO:0000313" key="7">
    <source>
        <dbReference type="Proteomes" id="UP000662904"/>
    </source>
</evidence>
<keyword evidence="3 4" id="KW-0660">Purine salvage</keyword>
<feature type="binding site" evidence="4">
    <location>
        <position position="185"/>
    </location>
    <ligand>
        <name>phosphate</name>
        <dbReference type="ChEBI" id="CHEBI:43474"/>
    </ligand>
</feature>
<feature type="binding site" evidence="4">
    <location>
        <begin position="208"/>
        <end position="210"/>
    </location>
    <ligand>
        <name>substrate</name>
    </ligand>
</feature>
<dbReference type="GO" id="GO:0019509">
    <property type="term" value="P:L-methionine salvage from methylthioadenosine"/>
    <property type="evidence" value="ECO:0007669"/>
    <property type="project" value="TreeGrafter"/>
</dbReference>
<dbReference type="GO" id="GO:0005829">
    <property type="term" value="C:cytosol"/>
    <property type="evidence" value="ECO:0007669"/>
    <property type="project" value="TreeGrafter"/>
</dbReference>
<evidence type="ECO:0000313" key="6">
    <source>
        <dbReference type="EMBL" id="QSQ09407.1"/>
    </source>
</evidence>
<dbReference type="SUPFAM" id="SSF53167">
    <property type="entry name" value="Purine and uridine phosphorylases"/>
    <property type="match status" value="1"/>
</dbReference>
<dbReference type="Pfam" id="PF01048">
    <property type="entry name" value="PNP_UDP_1"/>
    <property type="match status" value="1"/>
</dbReference>
<feature type="site" description="Important for substrate specificity" evidence="4">
    <location>
        <position position="224"/>
    </location>
</feature>
<dbReference type="CDD" id="cd09010">
    <property type="entry name" value="MTAP_SsMTAPII_like_MTIP"/>
    <property type="match status" value="1"/>
</dbReference>
<comment type="miscellaneous">
    <text evidence="4">Although this enzyme belongs to the family of MTA phosphorylases based on sequence homology, it lacks several conserved amino acids in the substrate binding pocket that confer specificity towards MTA.</text>
</comment>
<keyword evidence="7" id="KW-1185">Reference proteome</keyword>
<gene>
    <name evidence="6" type="primary">mtnP</name>
    <name evidence="6" type="ORF">H0A61_01770</name>
</gene>
<dbReference type="Gene3D" id="3.40.50.1580">
    <property type="entry name" value="Nucleoside phosphorylase domain"/>
    <property type="match status" value="1"/>
</dbReference>
<dbReference type="RefSeq" id="WP_206706765.1">
    <property type="nucleotide sequence ID" value="NZ_CP059066.1"/>
</dbReference>
<proteinExistence type="inferred from homology"/>
<dbReference type="AlphaFoldDB" id="A0A8A0RPS5"/>
<dbReference type="EC" id="2.4.2.1" evidence="4"/>
<dbReference type="UniPathway" id="UPA00606"/>
<keyword evidence="2 4" id="KW-0808">Transferase</keyword>
<evidence type="ECO:0000259" key="5">
    <source>
        <dbReference type="Pfam" id="PF01048"/>
    </source>
</evidence>
<dbReference type="KEGG" id="kme:H0A61_01770"/>
<feature type="binding site" evidence="4">
    <location>
        <begin position="53"/>
        <end position="54"/>
    </location>
    <ligand>
        <name>phosphate</name>
        <dbReference type="ChEBI" id="CHEBI:43474"/>
    </ligand>
</feature>
<protein>
    <recommendedName>
        <fullName evidence="4">Purine nucleoside phosphorylase</fullName>
        <shortName evidence="4">PNP</shortName>
        <ecNumber evidence="4">2.4.2.1</ecNumber>
    </recommendedName>
</protein>
<dbReference type="NCBIfam" id="TIGR01694">
    <property type="entry name" value="MTAP"/>
    <property type="match status" value="1"/>
</dbReference>
<feature type="binding site" evidence="4">
    <location>
        <position position="13"/>
    </location>
    <ligand>
        <name>phosphate</name>
        <dbReference type="ChEBI" id="CHEBI:43474"/>
    </ligand>
</feature>
<evidence type="ECO:0000256" key="2">
    <source>
        <dbReference type="ARBA" id="ARBA00022679"/>
    </source>
</evidence>
<dbReference type="InterPro" id="IPR035994">
    <property type="entry name" value="Nucleoside_phosphorylase_sf"/>
</dbReference>
<evidence type="ECO:0000256" key="1">
    <source>
        <dbReference type="ARBA" id="ARBA00022676"/>
    </source>
</evidence>
<comment type="similarity">
    <text evidence="4">Belongs to the PNP/MTAP phosphorylase family. MTAP subfamily.</text>
</comment>
<comment type="pathway">
    <text evidence="4">Purine metabolism; purine nucleoside salvage.</text>
</comment>
<evidence type="ECO:0000256" key="3">
    <source>
        <dbReference type="ARBA" id="ARBA00022726"/>
    </source>
</evidence>
<name>A0A8A0RPS5_9FIRM</name>
<comment type="caution">
    <text evidence="4">Lacks conserved residue(s) required for the propagation of feature annotation.</text>
</comment>
<dbReference type="FunFam" id="3.40.50.1580:FF:000012">
    <property type="entry name" value="Probable 6-oxopurine nucleoside phosphorylase"/>
    <property type="match status" value="1"/>
</dbReference>
<dbReference type="InterPro" id="IPR000845">
    <property type="entry name" value="Nucleoside_phosphorylase_d"/>
</dbReference>
<feature type="domain" description="Nucleoside phosphorylase" evidence="5">
    <location>
        <begin position="6"/>
        <end position="247"/>
    </location>
</feature>
<dbReference type="PANTHER" id="PTHR42679:SF2">
    <property type="entry name" value="S-METHYL-5'-THIOADENOSINE PHOSPHORYLASE"/>
    <property type="match status" value="1"/>
</dbReference>
<accession>A0A8A0RPS5</accession>
<dbReference type="InterPro" id="IPR010044">
    <property type="entry name" value="MTAP"/>
</dbReference>
<dbReference type="GO" id="GO:0017061">
    <property type="term" value="F:S-methyl-5-thioadenosine phosphorylase activity"/>
    <property type="evidence" value="ECO:0007669"/>
    <property type="project" value="InterPro"/>
</dbReference>
<keyword evidence="1 4" id="KW-0328">Glycosyltransferase</keyword>
<comment type="subunit">
    <text evidence="4">Homohexamer. Dimer of a homotrimer.</text>
</comment>
<organism evidence="6 7">
    <name type="scientific">Koleobacter methoxysyntrophicus</name>
    <dbReference type="NCBI Taxonomy" id="2751313"/>
    <lineage>
        <taxon>Bacteria</taxon>
        <taxon>Bacillati</taxon>
        <taxon>Bacillota</taxon>
        <taxon>Clostridia</taxon>
        <taxon>Koleobacterales</taxon>
        <taxon>Koleobacteraceae</taxon>
        <taxon>Koleobacter</taxon>
    </lineage>
</organism>
<dbReference type="PANTHER" id="PTHR42679">
    <property type="entry name" value="S-METHYL-5'-THIOADENOSINE PHOSPHORYLASE"/>
    <property type="match status" value="1"/>
</dbReference>
<reference evidence="6" key="1">
    <citation type="submission" date="2020-07" db="EMBL/GenBank/DDBJ databases">
        <title>Koleobacter methoxysyntrophicus gen. nov., sp. nov., a novel anaerobic bacterium isolated from deep subsurface oil field and proposal of Koleobacterales ord. nov. in the phylum Firmicutes.</title>
        <authorList>
            <person name="Sakamoto S."/>
            <person name="Tamaki H."/>
        </authorList>
    </citation>
    <scope>NUCLEOTIDE SEQUENCE</scope>
    <source>
        <strain evidence="6">NRmbB1</strain>
    </source>
</reference>
<feature type="site" description="Important for substrate specificity" evidence="4">
    <location>
        <position position="166"/>
    </location>
</feature>
<dbReference type="EMBL" id="CP059066">
    <property type="protein sequence ID" value="QSQ09407.1"/>
    <property type="molecule type" value="Genomic_DNA"/>
</dbReference>
<comment type="catalytic activity">
    <reaction evidence="4">
        <text>a purine D-ribonucleoside + phosphate = a purine nucleobase + alpha-D-ribose 1-phosphate</text>
        <dbReference type="Rhea" id="RHEA:19805"/>
        <dbReference type="ChEBI" id="CHEBI:26386"/>
        <dbReference type="ChEBI" id="CHEBI:43474"/>
        <dbReference type="ChEBI" id="CHEBI:57720"/>
        <dbReference type="ChEBI" id="CHEBI:142355"/>
        <dbReference type="EC" id="2.4.2.1"/>
    </reaction>
</comment>
<dbReference type="GO" id="GO:0006166">
    <property type="term" value="P:purine ribonucleoside salvage"/>
    <property type="evidence" value="ECO:0007669"/>
    <property type="project" value="UniProtKB-UniRule"/>
</dbReference>
<sequence>MEYKADIGVFGGSGFYSFLEDIEEIRVDTPYGAPSDKISIAAVEGKRVAFLPRHGRDHRLPPHMINYRANVYAMKKLGVTRIIGPCAAGSLQPHVKPGDFVVCDQFVNRTWGRRDTFYDGPITTHIGAAEPYCPEMRELAIKCAKKLDLPVHERGTVVVVQGPRFSTKAESREFSGHGWEVINMTQYPEAILARELEICYVNISLITDYDVGLEGNPDIEPVSHEAVIKVFNENIGNLRKLLIEIIKEIRVDKRDCICSEALKTARL</sequence>
<dbReference type="Proteomes" id="UP000662904">
    <property type="component" value="Chromosome"/>
</dbReference>
<dbReference type="NCBIfam" id="NF005876">
    <property type="entry name" value="PRK07823.1"/>
    <property type="match status" value="1"/>
</dbReference>
<dbReference type="HAMAP" id="MF_01963">
    <property type="entry name" value="MTAP"/>
    <property type="match status" value="1"/>
</dbReference>
<comment type="function">
    <text evidence="4">Purine nucleoside phosphorylase involved in purine salvage.</text>
</comment>